<keyword evidence="4" id="KW-0238">DNA-binding</keyword>
<gene>
    <name evidence="4" type="ORF">NOR_01233</name>
</gene>
<dbReference type="InterPro" id="IPR001138">
    <property type="entry name" value="Zn2Cys6_DnaBD"/>
</dbReference>
<dbReference type="OMA" id="YHYIDEV"/>
<feature type="compositionally biased region" description="Polar residues" evidence="2">
    <location>
        <begin position="71"/>
        <end position="87"/>
    </location>
</feature>
<keyword evidence="5" id="KW-1185">Reference proteome</keyword>
<name>A0A162M258_METRR</name>
<dbReference type="Gene3D" id="4.10.240.10">
    <property type="entry name" value="Zn(2)-C6 fungal-type DNA-binding domain"/>
    <property type="match status" value="1"/>
</dbReference>
<dbReference type="EMBL" id="AZHC01000003">
    <property type="protein sequence ID" value="OAA49310.1"/>
    <property type="molecule type" value="Genomic_DNA"/>
</dbReference>
<dbReference type="CDD" id="cd00067">
    <property type="entry name" value="GAL4"/>
    <property type="match status" value="1"/>
</dbReference>
<feature type="region of interest" description="Disordered" evidence="2">
    <location>
        <begin position="49"/>
        <end position="94"/>
    </location>
</feature>
<dbReference type="Proteomes" id="UP000243498">
    <property type="component" value="Unassembled WGS sequence"/>
</dbReference>
<dbReference type="GO" id="GO:0003677">
    <property type="term" value="F:DNA binding"/>
    <property type="evidence" value="ECO:0007669"/>
    <property type="project" value="UniProtKB-KW"/>
</dbReference>
<evidence type="ECO:0000313" key="5">
    <source>
        <dbReference type="Proteomes" id="UP000243498"/>
    </source>
</evidence>
<dbReference type="InterPro" id="IPR053175">
    <property type="entry name" value="DHMBA_Reg_Transcription_Factor"/>
</dbReference>
<dbReference type="Pfam" id="PF00172">
    <property type="entry name" value="Zn_clus"/>
    <property type="match status" value="1"/>
</dbReference>
<evidence type="ECO:0000256" key="2">
    <source>
        <dbReference type="SAM" id="MobiDB-lite"/>
    </source>
</evidence>
<dbReference type="PANTHER" id="PTHR38791">
    <property type="entry name" value="ZN(II)2CYS6 TRANSCRIPTION FACTOR (EUROFUNG)-RELATED-RELATED"/>
    <property type="match status" value="1"/>
</dbReference>
<feature type="domain" description="Zn(2)-C6 fungal-type" evidence="3">
    <location>
        <begin position="10"/>
        <end position="38"/>
    </location>
</feature>
<proteinExistence type="predicted"/>
<dbReference type="PANTHER" id="PTHR38791:SF1">
    <property type="entry name" value="TRANSCRIPTION FACTOR, PUTATIVE-RELATED"/>
    <property type="match status" value="1"/>
</dbReference>
<evidence type="ECO:0000259" key="3">
    <source>
        <dbReference type="PROSITE" id="PS50048"/>
    </source>
</evidence>
<sequence>MPNTGQPSQDCHLCRKRRVKCDLGRPGCRRCVKYGVECPGYREQHELVFRNSNPSTVKKRKKRTASKEDGQNGTQSTSPSSITSGTLTPVDRNGGATFVLDSRTGLLPFPGENTTPTALATISRPLQEHWTNNSVPIMLNVYSTLDFLHNAYRINSRDGPLIWAAHLFTRTYVTNIRYPITVHRGSERESQREIGTYLGKTLSAVNAALKEPDGVFRDDVLATVWILSNYELLVGSLGRMEQLSPWHLHTKGLYSILKARGTGYLLTLEGRMAFWPCFNMMQIGALINSTECPPESDEWLDLIRKNLFDREEFLVHVAEYITKCVRVQATILTLLHGRDFAAAEEHYWGLTEQLATAEAKVNEYIMSTDCTHEMDIYMRNIYYSAIIKGYHHLLLLANFLTHYVSCSITLPQLRAQRTYCLQMVRAAGKSIIDSVPTVLGPLATSKDKPPRLLFDALKMVWPLSAVSFFGFTLPEQKREAEAALIFIGKEAGVREALNTYSKIAPLPLESYQPFELSPEDDTPPSFSGSRIMSASMVSFAPPAATGTHLQVPGVTSPTPARPKFNSHVTSDRLREGAGLYLPPLFRAPSTNIRKGRVSVFKETGLDDAVPQAPIDNKVLVAGTVVRSRS</sequence>
<dbReference type="SMART" id="SM00066">
    <property type="entry name" value="GAL4"/>
    <property type="match status" value="1"/>
</dbReference>
<dbReference type="PROSITE" id="PS50048">
    <property type="entry name" value="ZN2_CY6_FUNGAL_2"/>
    <property type="match status" value="1"/>
</dbReference>
<evidence type="ECO:0000256" key="1">
    <source>
        <dbReference type="ARBA" id="ARBA00023242"/>
    </source>
</evidence>
<protein>
    <submittedName>
        <fullName evidence="4">Zn(2)-C6 fungal-type DNA-binding domain protein</fullName>
    </submittedName>
</protein>
<dbReference type="InterPro" id="IPR036864">
    <property type="entry name" value="Zn2-C6_fun-type_DNA-bd_sf"/>
</dbReference>
<dbReference type="SUPFAM" id="SSF57701">
    <property type="entry name" value="Zn2/Cys6 DNA-binding domain"/>
    <property type="match status" value="1"/>
</dbReference>
<evidence type="ECO:0000313" key="4">
    <source>
        <dbReference type="EMBL" id="OAA49310.1"/>
    </source>
</evidence>
<dbReference type="GO" id="GO:0000981">
    <property type="term" value="F:DNA-binding transcription factor activity, RNA polymerase II-specific"/>
    <property type="evidence" value="ECO:0007669"/>
    <property type="project" value="InterPro"/>
</dbReference>
<comment type="caution">
    <text evidence="4">The sequence shown here is derived from an EMBL/GenBank/DDBJ whole genome shotgun (WGS) entry which is preliminary data.</text>
</comment>
<organism evidence="4 5">
    <name type="scientific">Metarhizium rileyi (strain RCEF 4871)</name>
    <name type="common">Nomuraea rileyi</name>
    <dbReference type="NCBI Taxonomy" id="1649241"/>
    <lineage>
        <taxon>Eukaryota</taxon>
        <taxon>Fungi</taxon>
        <taxon>Dikarya</taxon>
        <taxon>Ascomycota</taxon>
        <taxon>Pezizomycotina</taxon>
        <taxon>Sordariomycetes</taxon>
        <taxon>Hypocreomycetidae</taxon>
        <taxon>Hypocreales</taxon>
        <taxon>Clavicipitaceae</taxon>
        <taxon>Metarhizium</taxon>
    </lineage>
</organism>
<reference evidence="4 5" key="1">
    <citation type="journal article" date="2016" name="Genome Biol. Evol.">
        <title>Divergent and convergent evolution of fungal pathogenicity.</title>
        <authorList>
            <person name="Shang Y."/>
            <person name="Xiao G."/>
            <person name="Zheng P."/>
            <person name="Cen K."/>
            <person name="Zhan S."/>
            <person name="Wang C."/>
        </authorList>
    </citation>
    <scope>NUCLEOTIDE SEQUENCE [LARGE SCALE GENOMIC DNA]</scope>
    <source>
        <strain evidence="4 5">RCEF 4871</strain>
    </source>
</reference>
<dbReference type="GO" id="GO:0008270">
    <property type="term" value="F:zinc ion binding"/>
    <property type="evidence" value="ECO:0007669"/>
    <property type="project" value="InterPro"/>
</dbReference>
<dbReference type="OrthoDB" id="4491390at2759"/>
<accession>A0A162M258</accession>
<dbReference type="AlphaFoldDB" id="A0A162M258"/>
<keyword evidence="1" id="KW-0539">Nucleus</keyword>